<dbReference type="InterPro" id="IPR011486">
    <property type="entry name" value="BBP2"/>
</dbReference>
<dbReference type="Proteomes" id="UP000477311">
    <property type="component" value="Unassembled WGS sequence"/>
</dbReference>
<feature type="signal peptide" evidence="1">
    <location>
        <begin position="1"/>
        <end position="28"/>
    </location>
</feature>
<protein>
    <submittedName>
        <fullName evidence="2">Outer membrane beta-barrel protein</fullName>
    </submittedName>
</protein>
<dbReference type="SUPFAM" id="SSF56935">
    <property type="entry name" value="Porins"/>
    <property type="match status" value="1"/>
</dbReference>
<organism evidence="2 3">
    <name type="scientific">Limisphaera ngatamarikiensis</name>
    <dbReference type="NCBI Taxonomy" id="1324935"/>
    <lineage>
        <taxon>Bacteria</taxon>
        <taxon>Pseudomonadati</taxon>
        <taxon>Verrucomicrobiota</taxon>
        <taxon>Verrucomicrobiia</taxon>
        <taxon>Limisphaerales</taxon>
        <taxon>Limisphaeraceae</taxon>
        <taxon>Limisphaera</taxon>
    </lineage>
</organism>
<evidence type="ECO:0000313" key="3">
    <source>
        <dbReference type="Proteomes" id="UP000477311"/>
    </source>
</evidence>
<name>A0A6M1RRM3_9BACT</name>
<reference evidence="2 3" key="1">
    <citation type="submission" date="2020-02" db="EMBL/GenBank/DDBJ databases">
        <title>Draft genome sequence of Limisphaera ngatamarikiensis NGM72.4T, a thermophilic Verrucomicrobia grouped in subdivision 3.</title>
        <authorList>
            <person name="Carere C.R."/>
            <person name="Steen J."/>
            <person name="Hugenholtz P."/>
            <person name="Stott M.B."/>
        </authorList>
    </citation>
    <scope>NUCLEOTIDE SEQUENCE [LARGE SCALE GENOMIC DNA]</scope>
    <source>
        <strain evidence="2 3">NGM72.4</strain>
    </source>
</reference>
<dbReference type="Pfam" id="PF07642">
    <property type="entry name" value="BBP2"/>
    <property type="match status" value="1"/>
</dbReference>
<accession>A0A6M1RRM3</accession>
<comment type="caution">
    <text evidence="2">The sequence shown here is derived from an EMBL/GenBank/DDBJ whole genome shotgun (WGS) entry which is preliminary data.</text>
</comment>
<keyword evidence="1" id="KW-0732">Signal</keyword>
<dbReference type="RefSeq" id="WP_165107203.1">
    <property type="nucleotide sequence ID" value="NZ_JAAKYA010000052.1"/>
</dbReference>
<feature type="chain" id="PRO_5027117703" evidence="1">
    <location>
        <begin position="29"/>
        <end position="383"/>
    </location>
</feature>
<evidence type="ECO:0000313" key="2">
    <source>
        <dbReference type="EMBL" id="NGO39275.1"/>
    </source>
</evidence>
<sequence>MRKKTERRHYSRALMALGMIGAGTAVQAEETAVPVLTGVAPTTLSGYVDTSAIWLPGPGAANLLPGRSFDGADKQNGFNLNVVSLVLEKPLDESDWAAGYRVQLLFGPDANTLGSLSPLGGAPGDVAVKNAHVSLRAPVGSGLTFKVGVWDTIMGYEVFESGSNPNYSRSYGYFIEPIIHTGVLASYDVEEWLSLSAGVADGGGLNSINARSGGDSVLSYVGSIVLTAPETLGWAAGAKLYLGAMDSGRVGARDMVNWFAGLTVPAPLKGLSVGVAYDYRAHGLFDGSYENATGLYLMYQATEKWQVNARAEYATGSAGAYGYSGSGDVQLFGLTGTLACQLWDHTLGRLEVRWDHDLNGRGEFLNGRADNAVSLAVNVVYQF</sequence>
<dbReference type="AlphaFoldDB" id="A0A6M1RRM3"/>
<dbReference type="EMBL" id="JAAKYA010000052">
    <property type="protein sequence ID" value="NGO39275.1"/>
    <property type="molecule type" value="Genomic_DNA"/>
</dbReference>
<gene>
    <name evidence="2" type="ORF">G4L39_07670</name>
</gene>
<keyword evidence="3" id="KW-1185">Reference proteome</keyword>
<evidence type="ECO:0000256" key="1">
    <source>
        <dbReference type="SAM" id="SignalP"/>
    </source>
</evidence>
<proteinExistence type="predicted"/>